<dbReference type="GO" id="GO:0004069">
    <property type="term" value="F:L-aspartate:2-oxoglutarate aminotransferase activity"/>
    <property type="evidence" value="ECO:0007669"/>
    <property type="project" value="UniProtKB-EC"/>
</dbReference>
<dbReference type="Gene3D" id="3.40.640.10">
    <property type="entry name" value="Type I PLP-dependent aspartate aminotransferase-like (Major domain)"/>
    <property type="match status" value="1"/>
</dbReference>
<dbReference type="PANTHER" id="PTHR11879:SF22">
    <property type="entry name" value="ASPARTATE AMINOTRANSFERASE, MITOCHONDRIAL"/>
    <property type="match status" value="1"/>
</dbReference>
<dbReference type="InterPro" id="IPR004839">
    <property type="entry name" value="Aminotransferase_I/II_large"/>
</dbReference>
<dbReference type="EC" id="2.6.1.1" evidence="8"/>
<dbReference type="GO" id="GO:0005739">
    <property type="term" value="C:mitochondrion"/>
    <property type="evidence" value="ECO:0007669"/>
    <property type="project" value="TreeGrafter"/>
</dbReference>
<dbReference type="NCBIfam" id="NF006719">
    <property type="entry name" value="PRK09257.1"/>
    <property type="match status" value="1"/>
</dbReference>
<dbReference type="CDD" id="cd00609">
    <property type="entry name" value="AAT_like"/>
    <property type="match status" value="1"/>
</dbReference>
<comment type="subunit">
    <text evidence="3 8">Homodimer.</text>
</comment>
<comment type="catalytic activity">
    <reaction evidence="7 8">
        <text>L-aspartate + 2-oxoglutarate = oxaloacetate + L-glutamate</text>
        <dbReference type="Rhea" id="RHEA:21824"/>
        <dbReference type="ChEBI" id="CHEBI:16452"/>
        <dbReference type="ChEBI" id="CHEBI:16810"/>
        <dbReference type="ChEBI" id="CHEBI:29985"/>
        <dbReference type="ChEBI" id="CHEBI:29991"/>
        <dbReference type="EC" id="2.6.1.1"/>
    </reaction>
</comment>
<comment type="miscellaneous">
    <text evidence="8">In eukaryotes there are cytoplasmic, mitochondrial and chloroplastic isozymes.</text>
</comment>
<keyword evidence="6" id="KW-0663">Pyridoxal phosphate</keyword>
<evidence type="ECO:0000256" key="4">
    <source>
        <dbReference type="ARBA" id="ARBA00022576"/>
    </source>
</evidence>
<reference evidence="10" key="1">
    <citation type="submission" date="2020-11" db="EMBL/GenBank/DDBJ databases">
        <authorList>
            <person name="Tran Van P."/>
        </authorList>
    </citation>
    <scope>NUCLEOTIDE SEQUENCE</scope>
</reference>
<evidence type="ECO:0000256" key="3">
    <source>
        <dbReference type="ARBA" id="ARBA00011738"/>
    </source>
</evidence>
<dbReference type="Gene3D" id="3.90.1150.10">
    <property type="entry name" value="Aspartate Aminotransferase, domain 1"/>
    <property type="match status" value="1"/>
</dbReference>
<dbReference type="InterPro" id="IPR015424">
    <property type="entry name" value="PyrdxlP-dep_Trfase"/>
</dbReference>
<name>A0A7R9LL05_9ACAR</name>
<organism evidence="10">
    <name type="scientific">Oppiella nova</name>
    <dbReference type="NCBI Taxonomy" id="334625"/>
    <lineage>
        <taxon>Eukaryota</taxon>
        <taxon>Metazoa</taxon>
        <taxon>Ecdysozoa</taxon>
        <taxon>Arthropoda</taxon>
        <taxon>Chelicerata</taxon>
        <taxon>Arachnida</taxon>
        <taxon>Acari</taxon>
        <taxon>Acariformes</taxon>
        <taxon>Sarcoptiformes</taxon>
        <taxon>Oribatida</taxon>
        <taxon>Brachypylina</taxon>
        <taxon>Oppioidea</taxon>
        <taxon>Oppiidae</taxon>
        <taxon>Oppiella</taxon>
    </lineage>
</organism>
<comment type="similarity">
    <text evidence="2">Belongs to the class-I pyridoxal-phosphate-dependent aminotransferase family.</text>
</comment>
<dbReference type="AlphaFoldDB" id="A0A7R9LL05"/>
<feature type="domain" description="Aminotransferase class I/classII large" evidence="9">
    <location>
        <begin position="57"/>
        <end position="423"/>
    </location>
</feature>
<keyword evidence="11" id="KW-1185">Reference proteome</keyword>
<evidence type="ECO:0000256" key="1">
    <source>
        <dbReference type="ARBA" id="ARBA00001933"/>
    </source>
</evidence>
<dbReference type="EMBL" id="OC916251">
    <property type="protein sequence ID" value="CAD7643642.1"/>
    <property type="molecule type" value="Genomic_DNA"/>
</dbReference>
<dbReference type="PANTHER" id="PTHR11879">
    <property type="entry name" value="ASPARTATE AMINOTRANSFERASE"/>
    <property type="match status" value="1"/>
</dbReference>
<accession>A0A7R9LL05</accession>
<dbReference type="InterPro" id="IPR015422">
    <property type="entry name" value="PyrdxlP-dep_Trfase_small"/>
</dbReference>
<dbReference type="InterPro" id="IPR000796">
    <property type="entry name" value="Asp_trans"/>
</dbReference>
<evidence type="ECO:0000256" key="5">
    <source>
        <dbReference type="ARBA" id="ARBA00022679"/>
    </source>
</evidence>
<gene>
    <name evidence="10" type="ORF">ONB1V03_LOCUS4240</name>
</gene>
<evidence type="ECO:0000256" key="8">
    <source>
        <dbReference type="RuleBase" id="RU000480"/>
    </source>
</evidence>
<evidence type="ECO:0000256" key="2">
    <source>
        <dbReference type="ARBA" id="ARBA00007441"/>
    </source>
</evidence>
<dbReference type="Pfam" id="PF00155">
    <property type="entry name" value="Aminotran_1_2"/>
    <property type="match status" value="1"/>
</dbReference>
<protein>
    <recommendedName>
        <fullName evidence="8">Aspartate aminotransferase</fullName>
        <ecNumber evidence="8">2.6.1.1</ecNumber>
    </recommendedName>
</protein>
<dbReference type="EMBL" id="CAJPVJ010001426">
    <property type="protein sequence ID" value="CAG2164690.1"/>
    <property type="molecule type" value="Genomic_DNA"/>
</dbReference>
<dbReference type="OrthoDB" id="6752799at2759"/>
<sequence length="429" mass="47670">MASLKLVSKINGKKSLASMAPIVNSIRHHQWWTQVEMGPPDAILGVTEAYKKDTNPKKINLGVGAYRDDNSKPFLLPSVLKAEEILRTKNLDKEYLPISGFADFTTAAAKLAFGDNSRVLSDGLNATVQGISGTGSLMLGANFLRDFHSGPKEVYMPTPTWGNHIPLFKRAGFTVKQYRYYDPKTCGFDFNGALQDMAKIPEKSVILLHACAHNPTGVDPKAEQWKEISKVVKQRNLFPFLDMAYQGFATGDIDRDATAVRMFVEDGHQIAVAQSFAKNMGLYGERVGAFTLVTSSKEETARVMSQIKIIIRPLYSNPPVNGARIAALVMNDPTLRSQWLKDVKGMADRIISVRTRLREGLKREGSTKNWQHITDQIGMFCFTGMDKDQVERITKEFSVYLTKDGRISMAGVTSGNVDYLAHAMYSVTK</sequence>
<dbReference type="GO" id="GO:0030170">
    <property type="term" value="F:pyridoxal phosphate binding"/>
    <property type="evidence" value="ECO:0007669"/>
    <property type="project" value="InterPro"/>
</dbReference>
<dbReference type="SUPFAM" id="SSF53383">
    <property type="entry name" value="PLP-dependent transferases"/>
    <property type="match status" value="1"/>
</dbReference>
<evidence type="ECO:0000256" key="6">
    <source>
        <dbReference type="ARBA" id="ARBA00022898"/>
    </source>
</evidence>
<dbReference type="PROSITE" id="PS00105">
    <property type="entry name" value="AA_TRANSFER_CLASS_1"/>
    <property type="match status" value="1"/>
</dbReference>
<evidence type="ECO:0000313" key="11">
    <source>
        <dbReference type="Proteomes" id="UP000728032"/>
    </source>
</evidence>
<dbReference type="FunFam" id="3.90.1150.10:FF:000001">
    <property type="entry name" value="Aspartate aminotransferase"/>
    <property type="match status" value="1"/>
</dbReference>
<evidence type="ECO:0000313" key="10">
    <source>
        <dbReference type="EMBL" id="CAD7643642.1"/>
    </source>
</evidence>
<dbReference type="Proteomes" id="UP000728032">
    <property type="component" value="Unassembled WGS sequence"/>
</dbReference>
<evidence type="ECO:0000259" key="9">
    <source>
        <dbReference type="Pfam" id="PF00155"/>
    </source>
</evidence>
<dbReference type="InterPro" id="IPR004838">
    <property type="entry name" value="NHTrfase_class1_PyrdxlP-BS"/>
</dbReference>
<dbReference type="InterPro" id="IPR015421">
    <property type="entry name" value="PyrdxlP-dep_Trfase_major"/>
</dbReference>
<keyword evidence="4 8" id="KW-0032">Aminotransferase</keyword>
<proteinExistence type="inferred from homology"/>
<keyword evidence="5 8" id="KW-0808">Transferase</keyword>
<dbReference type="GO" id="GO:0006533">
    <property type="term" value="P:L-aspartate catabolic process"/>
    <property type="evidence" value="ECO:0007669"/>
    <property type="project" value="TreeGrafter"/>
</dbReference>
<comment type="cofactor">
    <cofactor evidence="1">
        <name>pyridoxal 5'-phosphate</name>
        <dbReference type="ChEBI" id="CHEBI:597326"/>
    </cofactor>
</comment>
<dbReference type="FunFam" id="3.40.640.10:FF:000026">
    <property type="entry name" value="Aspartate aminotransferase"/>
    <property type="match status" value="1"/>
</dbReference>
<dbReference type="PRINTS" id="PR00799">
    <property type="entry name" value="TRANSAMINASE"/>
</dbReference>
<evidence type="ECO:0000256" key="7">
    <source>
        <dbReference type="ARBA" id="ARBA00049185"/>
    </source>
</evidence>